<keyword evidence="2" id="KW-0560">Oxidoreductase</keyword>
<dbReference type="SUPFAM" id="SSF51735">
    <property type="entry name" value="NAD(P)-binding Rossmann-fold domains"/>
    <property type="match status" value="1"/>
</dbReference>
<dbReference type="InterPro" id="IPR050177">
    <property type="entry name" value="Lipid_A_modif_metabolic_enz"/>
</dbReference>
<dbReference type="Pfam" id="PF01073">
    <property type="entry name" value="3Beta_HSD"/>
    <property type="match status" value="1"/>
</dbReference>
<dbReference type="Gene3D" id="3.40.50.720">
    <property type="entry name" value="NAD(P)-binding Rossmann-like Domain"/>
    <property type="match status" value="1"/>
</dbReference>
<accession>A0A6A4GVL7</accession>
<dbReference type="InterPro" id="IPR002225">
    <property type="entry name" value="3Beta_OHSteriod_DH/Estase"/>
</dbReference>
<evidence type="ECO:0000313" key="4">
    <source>
        <dbReference type="EMBL" id="KAE9389370.1"/>
    </source>
</evidence>
<feature type="domain" description="3-beta hydroxysteroid dehydrogenase/isomerase" evidence="3">
    <location>
        <begin position="6"/>
        <end position="255"/>
    </location>
</feature>
<dbReference type="Proteomes" id="UP000799118">
    <property type="component" value="Unassembled WGS sequence"/>
</dbReference>
<dbReference type="GO" id="GO:0016616">
    <property type="term" value="F:oxidoreductase activity, acting on the CH-OH group of donors, NAD or NADP as acceptor"/>
    <property type="evidence" value="ECO:0007669"/>
    <property type="project" value="InterPro"/>
</dbReference>
<keyword evidence="5" id="KW-1185">Reference proteome</keyword>
<evidence type="ECO:0000259" key="3">
    <source>
        <dbReference type="Pfam" id="PF01073"/>
    </source>
</evidence>
<dbReference type="PANTHER" id="PTHR43245">
    <property type="entry name" value="BIFUNCTIONAL POLYMYXIN RESISTANCE PROTEIN ARNA"/>
    <property type="match status" value="1"/>
</dbReference>
<name>A0A6A4GVL7_9AGAR</name>
<dbReference type="GO" id="GO:0006694">
    <property type="term" value="P:steroid biosynthetic process"/>
    <property type="evidence" value="ECO:0007669"/>
    <property type="project" value="InterPro"/>
</dbReference>
<protein>
    <recommendedName>
        <fullName evidence="3">3-beta hydroxysteroid dehydrogenase/isomerase domain-containing protein</fullName>
    </recommendedName>
</protein>
<dbReference type="AlphaFoldDB" id="A0A6A4GVL7"/>
<evidence type="ECO:0000313" key="5">
    <source>
        <dbReference type="Proteomes" id="UP000799118"/>
    </source>
</evidence>
<evidence type="ECO:0000256" key="1">
    <source>
        <dbReference type="ARBA" id="ARBA00009219"/>
    </source>
</evidence>
<dbReference type="InterPro" id="IPR036291">
    <property type="entry name" value="NAD(P)-bd_dom_sf"/>
</dbReference>
<dbReference type="OrthoDB" id="10058185at2759"/>
<proteinExistence type="inferred from homology"/>
<sequence>MPDTYLVLGGSGLLGRYLAHRLVDRGNVVAVLDIVQRYDDIPFYSGDISNDGVVVDVLCKTGATCVFHTVSPLATEAEADEFWKVNVEGTKQVISACLAAGVQKLVYTSSAGIIINGCDINGADETYPIPKKGYQAYHHTKAIAERLVLEANGKKGLLTCALRPSGVFGPGDRVMVAAMYKQYQLGRTGVQIGNNRNLVDFTSVQNVADAHLLAADHLKLPVHPDFPVAGDAFFITNDEPWPFWDFANGVWDRFDQYFPGQRVKKKPFVIPQWLGLILGTILELQGWITGNRPIMTRYVVQMSSTSRWHNISKAKKSLGYIPKVCMGDELDNMVKVCECVSIVDISVS</sequence>
<organism evidence="4 5">
    <name type="scientific">Gymnopus androsaceus JB14</name>
    <dbReference type="NCBI Taxonomy" id="1447944"/>
    <lineage>
        <taxon>Eukaryota</taxon>
        <taxon>Fungi</taxon>
        <taxon>Dikarya</taxon>
        <taxon>Basidiomycota</taxon>
        <taxon>Agaricomycotina</taxon>
        <taxon>Agaricomycetes</taxon>
        <taxon>Agaricomycetidae</taxon>
        <taxon>Agaricales</taxon>
        <taxon>Marasmiineae</taxon>
        <taxon>Omphalotaceae</taxon>
        <taxon>Gymnopus</taxon>
    </lineage>
</organism>
<gene>
    <name evidence="4" type="ORF">BT96DRAFT_866395</name>
</gene>
<dbReference type="PANTHER" id="PTHR43245:SF51">
    <property type="entry name" value="SHORT CHAIN DEHYDROGENASE_REDUCTASE FAMILY 42E, MEMBER 2"/>
    <property type="match status" value="1"/>
</dbReference>
<dbReference type="EMBL" id="ML769700">
    <property type="protein sequence ID" value="KAE9389370.1"/>
    <property type="molecule type" value="Genomic_DNA"/>
</dbReference>
<reference evidence="4" key="1">
    <citation type="journal article" date="2019" name="Environ. Microbiol.">
        <title>Fungal ecological strategies reflected in gene transcription - a case study of two litter decomposers.</title>
        <authorList>
            <person name="Barbi F."/>
            <person name="Kohler A."/>
            <person name="Barry K."/>
            <person name="Baskaran P."/>
            <person name="Daum C."/>
            <person name="Fauchery L."/>
            <person name="Ihrmark K."/>
            <person name="Kuo A."/>
            <person name="LaButti K."/>
            <person name="Lipzen A."/>
            <person name="Morin E."/>
            <person name="Grigoriev I.V."/>
            <person name="Henrissat B."/>
            <person name="Lindahl B."/>
            <person name="Martin F."/>
        </authorList>
    </citation>
    <scope>NUCLEOTIDE SEQUENCE</scope>
    <source>
        <strain evidence="4">JB14</strain>
    </source>
</reference>
<comment type="similarity">
    <text evidence="1">Belongs to the 3-beta-HSD family.</text>
</comment>
<evidence type="ECO:0000256" key="2">
    <source>
        <dbReference type="ARBA" id="ARBA00023002"/>
    </source>
</evidence>